<dbReference type="Proteomes" id="UP000076603">
    <property type="component" value="Unassembled WGS sequence"/>
</dbReference>
<dbReference type="InterPro" id="IPR036457">
    <property type="entry name" value="PPM-type-like_dom_sf"/>
</dbReference>
<evidence type="ECO:0000313" key="6">
    <source>
        <dbReference type="Proteomes" id="UP000076603"/>
    </source>
</evidence>
<reference evidence="5 6" key="1">
    <citation type="submission" date="2016-04" db="EMBL/GenBank/DDBJ databases">
        <title>Genome sequence of Clostridium magnum DSM 2767.</title>
        <authorList>
            <person name="Poehlein A."/>
            <person name="Uhlig R."/>
            <person name="Fischer R."/>
            <person name="Bahl H."/>
            <person name="Daniel R."/>
        </authorList>
    </citation>
    <scope>NUCLEOTIDE SEQUENCE [LARGE SCALE GENOMIC DNA]</scope>
    <source>
        <strain evidence="5 6">DSM 2767</strain>
    </source>
</reference>
<keyword evidence="3" id="KW-1133">Transmembrane helix</keyword>
<evidence type="ECO:0000256" key="1">
    <source>
        <dbReference type="ARBA" id="ARBA00022801"/>
    </source>
</evidence>
<evidence type="ECO:0000259" key="4">
    <source>
        <dbReference type="SMART" id="SM00331"/>
    </source>
</evidence>
<dbReference type="Pfam" id="PF07228">
    <property type="entry name" value="SpoIIE"/>
    <property type="match status" value="1"/>
</dbReference>
<sequence length="622" mass="70517">MHKKFSISKRKKSKELNPLLDNNSIKVIIAGCVAIAIAMIIMSITSMIITRNAVIHKLKSTDIYNLARSISGVIDGKIEKSLETSLTLADDPTIIKWIESSDEDKQSERIVQSKMGNIVNDLGYDTSFLVSNKTNNYWSYHNKKFELLDVVSKEDPNDKWYFNTINMKKRYAINIDSNSELHNTFLWINTLVGDIYNPIAVTGIGMDLGSVIGELIAEESKNEVKNDIWLVNESNIISLSKNSEYINKNLSDYIPDSLASTIGKHGNLDDKEFEVSEYKNTKGEIYDLAFKGIKGCGWKIIVRIPRTESLSVMNAITVNTVMSCFLIILIMVIIFYLISKKIADPYKRALILNQELEKKVEERTKELQEKNAKIQDSIEYAKMIQDTILPSHSEMNITLKDYFIISKPRDIVGGDFYWMKTYKDHFLLLVGDCTGHGVPGALMTTAVTAMLNHIVDEINNDNPSIILQELDRLIKQSFRADSTNENIEYGLDAGILYVSKEKEILFSGAKISAIIVDENGVKEIKPGRKTINCKKSNKEIPFKNYEIKYNPGATIYMATDGITDQVGGEKRLPYGKKKLMASIEEVKNFKMKEQADIIIHSFENYYGNEMLRDDITILGFKL</sequence>
<comment type="caution">
    <text evidence="5">The sequence shown here is derived from an EMBL/GenBank/DDBJ whole genome shotgun (WGS) entry which is preliminary data.</text>
</comment>
<keyword evidence="1" id="KW-0378">Hydrolase</keyword>
<dbReference type="GO" id="GO:0016791">
    <property type="term" value="F:phosphatase activity"/>
    <property type="evidence" value="ECO:0007669"/>
    <property type="project" value="TreeGrafter"/>
</dbReference>
<keyword evidence="3" id="KW-0812">Transmembrane</keyword>
<accession>A0A162TDU4</accession>
<evidence type="ECO:0000256" key="2">
    <source>
        <dbReference type="SAM" id="Coils"/>
    </source>
</evidence>
<name>A0A162TDU4_9CLOT</name>
<evidence type="ECO:0000313" key="5">
    <source>
        <dbReference type="EMBL" id="KZL92520.1"/>
    </source>
</evidence>
<organism evidence="5 6">
    <name type="scientific">Clostridium magnum DSM 2767</name>
    <dbReference type="NCBI Taxonomy" id="1121326"/>
    <lineage>
        <taxon>Bacteria</taxon>
        <taxon>Bacillati</taxon>
        <taxon>Bacillota</taxon>
        <taxon>Clostridia</taxon>
        <taxon>Eubacteriales</taxon>
        <taxon>Clostridiaceae</taxon>
        <taxon>Clostridium</taxon>
    </lineage>
</organism>
<dbReference type="OrthoDB" id="9763484at2"/>
<dbReference type="SMART" id="SM00331">
    <property type="entry name" value="PP2C_SIG"/>
    <property type="match status" value="1"/>
</dbReference>
<keyword evidence="3" id="KW-0472">Membrane</keyword>
<dbReference type="PANTHER" id="PTHR43156:SF9">
    <property type="entry name" value="HAMP DOMAIN-CONTAINING PROTEIN"/>
    <property type="match status" value="1"/>
</dbReference>
<dbReference type="InterPro" id="IPR052016">
    <property type="entry name" value="Bact_Sigma-Reg"/>
</dbReference>
<dbReference type="Gene3D" id="3.60.40.10">
    <property type="entry name" value="PPM-type phosphatase domain"/>
    <property type="match status" value="1"/>
</dbReference>
<dbReference type="Gene3D" id="3.30.450.20">
    <property type="entry name" value="PAS domain"/>
    <property type="match status" value="1"/>
</dbReference>
<dbReference type="AlphaFoldDB" id="A0A162TDU4"/>
<protein>
    <submittedName>
        <fullName evidence="5">Stage II sporulation protein SpoIIE</fullName>
    </submittedName>
</protein>
<dbReference type="InterPro" id="IPR001932">
    <property type="entry name" value="PPM-type_phosphatase-like_dom"/>
</dbReference>
<evidence type="ECO:0000256" key="3">
    <source>
        <dbReference type="SAM" id="Phobius"/>
    </source>
</evidence>
<dbReference type="PATRIC" id="fig|1121326.3.peg.2331"/>
<feature type="transmembrane region" description="Helical" evidence="3">
    <location>
        <begin position="316"/>
        <end position="338"/>
    </location>
</feature>
<dbReference type="STRING" id="1121326.CLMAG_23340"/>
<feature type="transmembrane region" description="Helical" evidence="3">
    <location>
        <begin position="27"/>
        <end position="49"/>
    </location>
</feature>
<dbReference type="RefSeq" id="WP_082831888.1">
    <property type="nucleotide sequence ID" value="NZ_FQXL01000036.1"/>
</dbReference>
<dbReference type="PANTHER" id="PTHR43156">
    <property type="entry name" value="STAGE II SPORULATION PROTEIN E-RELATED"/>
    <property type="match status" value="1"/>
</dbReference>
<gene>
    <name evidence="5" type="ORF">CLMAG_23340</name>
</gene>
<feature type="domain" description="PPM-type phosphatase" evidence="4">
    <location>
        <begin position="397"/>
        <end position="622"/>
    </location>
</feature>
<dbReference type="EMBL" id="LWAE01000002">
    <property type="protein sequence ID" value="KZL92520.1"/>
    <property type="molecule type" value="Genomic_DNA"/>
</dbReference>
<keyword evidence="6" id="KW-1185">Reference proteome</keyword>
<keyword evidence="2" id="KW-0175">Coiled coil</keyword>
<feature type="coiled-coil region" evidence="2">
    <location>
        <begin position="346"/>
        <end position="377"/>
    </location>
</feature>
<proteinExistence type="predicted"/>